<comment type="caution">
    <text evidence="2">The sequence shown here is derived from an EMBL/GenBank/DDBJ whole genome shotgun (WGS) entry which is preliminary data.</text>
</comment>
<dbReference type="Proteomes" id="UP001060275">
    <property type="component" value="Unassembled WGS sequence"/>
</dbReference>
<keyword evidence="3" id="KW-1185">Reference proteome</keyword>
<evidence type="ECO:0000313" key="3">
    <source>
        <dbReference type="Proteomes" id="UP001060275"/>
    </source>
</evidence>
<name>A0A9Q4FR47_9HYPH</name>
<gene>
    <name evidence="2" type="ORF">NF348_07945</name>
</gene>
<accession>A0A9Q4FR47</accession>
<reference evidence="2" key="1">
    <citation type="submission" date="2022-06" db="EMBL/GenBank/DDBJ databases">
        <title>Devosia sp. XJ19-45 genome assembly.</title>
        <authorList>
            <person name="Li B."/>
            <person name="Cai M."/>
            <person name="Nie G."/>
            <person name="Li W."/>
        </authorList>
    </citation>
    <scope>NUCLEOTIDE SEQUENCE</scope>
    <source>
        <strain evidence="2">XJ19-45</strain>
    </source>
</reference>
<organism evidence="2 3">
    <name type="scientific">Devosia ureilytica</name>
    <dbReference type="NCBI Taxonomy" id="2952754"/>
    <lineage>
        <taxon>Bacteria</taxon>
        <taxon>Pseudomonadati</taxon>
        <taxon>Pseudomonadota</taxon>
        <taxon>Alphaproteobacteria</taxon>
        <taxon>Hyphomicrobiales</taxon>
        <taxon>Devosiaceae</taxon>
        <taxon>Devosia</taxon>
    </lineage>
</organism>
<sequence length="107" mass="11952">MDSFGTIIALAYKALATWYVAAIVGGLLMFAAERRDRCREPTDYDVRHAAALYREYYGAEAHRIIGDHMLGASFAPDGRHKRFLKRVSAELLKTSALRGDSIHAIKP</sequence>
<keyword evidence="1" id="KW-0472">Membrane</keyword>
<dbReference type="AlphaFoldDB" id="A0A9Q4FR47"/>
<dbReference type="EMBL" id="JAMWDU010000003">
    <property type="protein sequence ID" value="MCP8887031.1"/>
    <property type="molecule type" value="Genomic_DNA"/>
</dbReference>
<proteinExistence type="predicted"/>
<protein>
    <submittedName>
        <fullName evidence="2">Uncharacterized protein</fullName>
    </submittedName>
</protein>
<evidence type="ECO:0000313" key="2">
    <source>
        <dbReference type="EMBL" id="MCP8887031.1"/>
    </source>
</evidence>
<dbReference type="RefSeq" id="WP_254674117.1">
    <property type="nucleotide sequence ID" value="NZ_JAMWDU010000003.1"/>
</dbReference>
<keyword evidence="1" id="KW-0812">Transmembrane</keyword>
<feature type="transmembrane region" description="Helical" evidence="1">
    <location>
        <begin position="6"/>
        <end position="30"/>
    </location>
</feature>
<keyword evidence="1" id="KW-1133">Transmembrane helix</keyword>
<evidence type="ECO:0000256" key="1">
    <source>
        <dbReference type="SAM" id="Phobius"/>
    </source>
</evidence>